<accession>A0ABT4EA02</accession>
<proteinExistence type="predicted"/>
<feature type="coiled-coil region" evidence="1">
    <location>
        <begin position="75"/>
        <end position="102"/>
    </location>
</feature>
<keyword evidence="3" id="KW-1185">Reference proteome</keyword>
<evidence type="ECO:0008006" key="4">
    <source>
        <dbReference type="Google" id="ProtNLM"/>
    </source>
</evidence>
<dbReference type="EMBL" id="JAMDLY010000012">
    <property type="protein sequence ID" value="MCY9530577.1"/>
    <property type="molecule type" value="Genomic_DNA"/>
</dbReference>
<comment type="caution">
    <text evidence="2">The sequence shown here is derived from an EMBL/GenBank/DDBJ whole genome shotgun (WGS) entry which is preliminary data.</text>
</comment>
<dbReference type="Proteomes" id="UP001527090">
    <property type="component" value="Unassembled WGS sequence"/>
</dbReference>
<sequence>MQIGMRIIYDAQTGRVLNGLLGEMSGDIQDGLRPEKIGFIDLPFGYNDNNFRQAASYQINVSKPKTAPIVERIVIDSYIERMPSEADKIKELEDQLLVQENEKVGGIL</sequence>
<dbReference type="RefSeq" id="WP_268632332.1">
    <property type="nucleotide sequence ID" value="NZ_JAMDLY010000012.1"/>
</dbReference>
<reference evidence="2 3" key="1">
    <citation type="submission" date="2022-05" db="EMBL/GenBank/DDBJ databases">
        <title>Genome Sequencing of Bee-Associated Microbes.</title>
        <authorList>
            <person name="Dunlap C."/>
        </authorList>
    </citation>
    <scope>NUCLEOTIDE SEQUENCE [LARGE SCALE GENOMIC DNA]</scope>
    <source>
        <strain evidence="2 3">NRRL NRS-750</strain>
    </source>
</reference>
<protein>
    <recommendedName>
        <fullName evidence="4">Phage protein</fullName>
    </recommendedName>
</protein>
<keyword evidence="1" id="KW-0175">Coiled coil</keyword>
<evidence type="ECO:0000313" key="2">
    <source>
        <dbReference type="EMBL" id="MCY9530577.1"/>
    </source>
</evidence>
<organism evidence="2 3">
    <name type="scientific">Paenibacillus alvei</name>
    <name type="common">Bacillus alvei</name>
    <dbReference type="NCBI Taxonomy" id="44250"/>
    <lineage>
        <taxon>Bacteria</taxon>
        <taxon>Bacillati</taxon>
        <taxon>Bacillota</taxon>
        <taxon>Bacilli</taxon>
        <taxon>Bacillales</taxon>
        <taxon>Paenibacillaceae</taxon>
        <taxon>Paenibacillus</taxon>
    </lineage>
</organism>
<evidence type="ECO:0000256" key="1">
    <source>
        <dbReference type="SAM" id="Coils"/>
    </source>
</evidence>
<gene>
    <name evidence="2" type="ORF">M5X04_14740</name>
</gene>
<name>A0ABT4EA02_PAEAL</name>
<evidence type="ECO:0000313" key="3">
    <source>
        <dbReference type="Proteomes" id="UP001527090"/>
    </source>
</evidence>